<dbReference type="EMBL" id="JADEXP010000095">
    <property type="protein sequence ID" value="MBE9067423.1"/>
    <property type="molecule type" value="Genomic_DNA"/>
</dbReference>
<organism evidence="1 2">
    <name type="scientific">Leptolyngbya cf. ectocarpi LEGE 11479</name>
    <dbReference type="NCBI Taxonomy" id="1828722"/>
    <lineage>
        <taxon>Bacteria</taxon>
        <taxon>Bacillati</taxon>
        <taxon>Cyanobacteriota</taxon>
        <taxon>Cyanophyceae</taxon>
        <taxon>Leptolyngbyales</taxon>
        <taxon>Leptolyngbyaceae</taxon>
        <taxon>Leptolyngbya group</taxon>
        <taxon>Leptolyngbya</taxon>
    </lineage>
</organism>
<dbReference type="Proteomes" id="UP000615026">
    <property type="component" value="Unassembled WGS sequence"/>
</dbReference>
<sequence length="172" mass="19888">MLLRSKLDRLITLFGIIGFTIAILLSQRVFPSAAIDLNVPRQTIYQTAQTYLKTYSQDNFDQYQSIQRFNEDWMASVYLQQTLGIPETNRLIEDKNLPIYYWNIRWFKPSQQEEFYISVSTTGDIVSYSHTLPETAPGARLTLAAAQTIAEDYLSNEQGWNLDDWDALENST</sequence>
<feature type="non-terminal residue" evidence="1">
    <location>
        <position position="172"/>
    </location>
</feature>
<evidence type="ECO:0000313" key="2">
    <source>
        <dbReference type="Proteomes" id="UP000615026"/>
    </source>
</evidence>
<gene>
    <name evidence="1" type="ORF">IQ260_12225</name>
</gene>
<evidence type="ECO:0000313" key="1">
    <source>
        <dbReference type="EMBL" id="MBE9067423.1"/>
    </source>
</evidence>
<reference evidence="1" key="1">
    <citation type="submission" date="2020-10" db="EMBL/GenBank/DDBJ databases">
        <authorList>
            <person name="Castelo-Branco R."/>
            <person name="Eusebio N."/>
            <person name="Adriana R."/>
            <person name="Vieira A."/>
            <person name="Brugerolle De Fraissinette N."/>
            <person name="Rezende De Castro R."/>
            <person name="Schneider M.P."/>
            <person name="Vasconcelos V."/>
            <person name="Leao P.N."/>
        </authorList>
    </citation>
    <scope>NUCLEOTIDE SEQUENCE</scope>
    <source>
        <strain evidence="1">LEGE 11479</strain>
    </source>
</reference>
<dbReference type="RefSeq" id="WP_193993388.1">
    <property type="nucleotide sequence ID" value="NZ_JADEXP010000095.1"/>
</dbReference>
<comment type="caution">
    <text evidence="1">The sequence shown here is derived from an EMBL/GenBank/DDBJ whole genome shotgun (WGS) entry which is preliminary data.</text>
</comment>
<proteinExistence type="predicted"/>
<accession>A0A928ZU05</accession>
<name>A0A928ZU05_LEPEC</name>
<keyword evidence="2" id="KW-1185">Reference proteome</keyword>
<protein>
    <submittedName>
        <fullName evidence="1">Uncharacterized protein</fullName>
    </submittedName>
</protein>
<dbReference type="AlphaFoldDB" id="A0A928ZU05"/>